<dbReference type="Pfam" id="PF00082">
    <property type="entry name" value="Peptidase_S8"/>
    <property type="match status" value="1"/>
</dbReference>
<gene>
    <name evidence="7" type="ORF">BKA15_001920</name>
</gene>
<sequence length="518" mass="54052">MEPPPAPLRTPNIPAGTLGRYGARVLDPATAIQTPDQRIAPTIYLPDRLLVRGMPTRRADATINRLQGWNDQNQTGLTVTVSQRDQEFVDQLDNPADAEFFDQTWTTQVRLSNNTGRPQAPPDAWQILQQLLKEDSGLAEDVALDHVMSAGPTWGGVSGVWGGVSGVWGGVSGVWGGVGGLAAAYGGPGLGGRTPVVWSAPDPRLTAPEPVREPVIAVLDTGLGTHPWFDPASGGCTETIMFRGAPIGVPTTEATDPRATGVVSDPLNGLVDPLAGHGTFVAGIIRQRCPSAYLMMVPVLAADGTVTEHDVLTALNQLLWLHHHAEFEGGRCLDVVNLSMGYYHETPEHRTAGAPLKAVLQEYAKAGIAVVAAAGNGATSERFLPAGLADKLSGAMGLTSVGALNPDGHTVALFSNNGSWVTTHAPGAAVVSTVPTTLAGGLGRAVAVQRDDPLPRATIDADDYRSGFAIWSGTSFAAPWITGEIAAGIAATGDLAASVRTVLDDQKQTLATALRSRS</sequence>
<feature type="active site" description="Charge relay system" evidence="5">
    <location>
        <position position="277"/>
    </location>
</feature>
<dbReference type="InterPro" id="IPR036852">
    <property type="entry name" value="Peptidase_S8/S53_dom_sf"/>
</dbReference>
<feature type="domain" description="Peptidase S8/S53" evidence="6">
    <location>
        <begin position="213"/>
        <end position="491"/>
    </location>
</feature>
<dbReference type="SUPFAM" id="SSF52743">
    <property type="entry name" value="Subtilisin-like"/>
    <property type="match status" value="1"/>
</dbReference>
<dbReference type="InterPro" id="IPR000209">
    <property type="entry name" value="Peptidase_S8/S53_dom"/>
</dbReference>
<dbReference type="InterPro" id="IPR023828">
    <property type="entry name" value="Peptidase_S8_Ser-AS"/>
</dbReference>
<evidence type="ECO:0000256" key="3">
    <source>
        <dbReference type="ARBA" id="ARBA00022801"/>
    </source>
</evidence>
<dbReference type="PROSITE" id="PS51892">
    <property type="entry name" value="SUBTILASE"/>
    <property type="match status" value="1"/>
</dbReference>
<evidence type="ECO:0000256" key="1">
    <source>
        <dbReference type="ARBA" id="ARBA00011073"/>
    </source>
</evidence>
<dbReference type="GO" id="GO:0004252">
    <property type="term" value="F:serine-type endopeptidase activity"/>
    <property type="evidence" value="ECO:0007669"/>
    <property type="project" value="UniProtKB-UniRule"/>
</dbReference>
<proteinExistence type="inferred from homology"/>
<dbReference type="AlphaFoldDB" id="A0A7Y9LC78"/>
<dbReference type="CDD" id="cd00306">
    <property type="entry name" value="Peptidases_S8_S53"/>
    <property type="match status" value="1"/>
</dbReference>
<protein>
    <recommendedName>
        <fullName evidence="6">Peptidase S8/S53 domain-containing protein</fullName>
    </recommendedName>
</protein>
<keyword evidence="4 5" id="KW-0720">Serine protease</keyword>
<name>A0A7Y9LC78_9ACTN</name>
<dbReference type="PANTHER" id="PTHR43806:SF11">
    <property type="entry name" value="CEREVISIN-RELATED"/>
    <property type="match status" value="1"/>
</dbReference>
<feature type="active site" description="Charge relay system" evidence="5">
    <location>
        <position position="475"/>
    </location>
</feature>
<dbReference type="PANTHER" id="PTHR43806">
    <property type="entry name" value="PEPTIDASE S8"/>
    <property type="match status" value="1"/>
</dbReference>
<dbReference type="Proteomes" id="UP000569914">
    <property type="component" value="Unassembled WGS sequence"/>
</dbReference>
<evidence type="ECO:0000313" key="8">
    <source>
        <dbReference type="Proteomes" id="UP000569914"/>
    </source>
</evidence>
<dbReference type="RefSeq" id="WP_179750179.1">
    <property type="nucleotide sequence ID" value="NZ_JACCBU010000001.1"/>
</dbReference>
<comment type="caution">
    <text evidence="7">The sequence shown here is derived from an EMBL/GenBank/DDBJ whole genome shotgun (WGS) entry which is preliminary data.</text>
</comment>
<reference evidence="7 8" key="1">
    <citation type="submission" date="2020-07" db="EMBL/GenBank/DDBJ databases">
        <title>Sequencing the genomes of 1000 actinobacteria strains.</title>
        <authorList>
            <person name="Klenk H.-P."/>
        </authorList>
    </citation>
    <scope>NUCLEOTIDE SEQUENCE [LARGE SCALE GENOMIC DNA]</scope>
    <source>
        <strain evidence="7 8">DSM 22083</strain>
    </source>
</reference>
<keyword evidence="3 5" id="KW-0378">Hydrolase</keyword>
<dbReference type="GO" id="GO:0006508">
    <property type="term" value="P:proteolysis"/>
    <property type="evidence" value="ECO:0007669"/>
    <property type="project" value="UniProtKB-KW"/>
</dbReference>
<evidence type="ECO:0000256" key="4">
    <source>
        <dbReference type="ARBA" id="ARBA00022825"/>
    </source>
</evidence>
<accession>A0A7Y9LC78</accession>
<comment type="similarity">
    <text evidence="1 5">Belongs to the peptidase S8 family.</text>
</comment>
<feature type="active site" description="Charge relay system" evidence="5">
    <location>
        <position position="220"/>
    </location>
</feature>
<evidence type="ECO:0000256" key="2">
    <source>
        <dbReference type="ARBA" id="ARBA00022670"/>
    </source>
</evidence>
<dbReference type="Gene3D" id="3.40.50.200">
    <property type="entry name" value="Peptidase S8/S53 domain"/>
    <property type="match status" value="1"/>
</dbReference>
<dbReference type="InterPro" id="IPR050131">
    <property type="entry name" value="Peptidase_S8_subtilisin-like"/>
</dbReference>
<evidence type="ECO:0000259" key="6">
    <source>
        <dbReference type="Pfam" id="PF00082"/>
    </source>
</evidence>
<organism evidence="7 8">
    <name type="scientific">Microlunatus parietis</name>
    <dbReference type="NCBI Taxonomy" id="682979"/>
    <lineage>
        <taxon>Bacteria</taxon>
        <taxon>Bacillati</taxon>
        <taxon>Actinomycetota</taxon>
        <taxon>Actinomycetes</taxon>
        <taxon>Propionibacteriales</taxon>
        <taxon>Propionibacteriaceae</taxon>
        <taxon>Microlunatus</taxon>
    </lineage>
</organism>
<keyword evidence="8" id="KW-1185">Reference proteome</keyword>
<dbReference type="PROSITE" id="PS00138">
    <property type="entry name" value="SUBTILASE_SER"/>
    <property type="match status" value="1"/>
</dbReference>
<evidence type="ECO:0000313" key="7">
    <source>
        <dbReference type="EMBL" id="NYE70591.1"/>
    </source>
</evidence>
<keyword evidence="2 5" id="KW-0645">Protease</keyword>
<evidence type="ECO:0000256" key="5">
    <source>
        <dbReference type="PROSITE-ProRule" id="PRU01240"/>
    </source>
</evidence>
<dbReference type="EMBL" id="JACCBU010000001">
    <property type="protein sequence ID" value="NYE70591.1"/>
    <property type="molecule type" value="Genomic_DNA"/>
</dbReference>